<feature type="region of interest" description="Disordered" evidence="1">
    <location>
        <begin position="1"/>
        <end position="265"/>
    </location>
</feature>
<evidence type="ECO:0000313" key="2">
    <source>
        <dbReference type="EMBL" id="CZR52375.1"/>
    </source>
</evidence>
<sequence>MVQTRSRKAAATMVAAQTKKKKVTTTKAVTTMEDIQATLAAEDEEDEGGSTQNDQASSSNADKEHSSRASSLSPPPEDIQEPKWDMTQDNDQRDEQGKQDDGIEDTSAIKRERSFAKRNWQLAQQDDDAEDTIVIDTTTRKAERSSDQSHKKSAQKQNNAKETTAIEPKAKYDETTWTRFERPTEQQKKDYYARGNKSLATYPLGNRLRRSTSESKPKASSKQKQPKKPNVNASRRSSATQSSSIKMAPNGQSERSGFDHLRKIQDDKLKIDVRNGVFKEQRGAVYYAETNGHDWRIRQELGEVKSHKYGLDGLKTYF</sequence>
<keyword evidence="3" id="KW-1185">Reference proteome</keyword>
<dbReference type="EMBL" id="FJOG01000002">
    <property type="protein sequence ID" value="CZR52375.1"/>
    <property type="molecule type" value="Genomic_DNA"/>
</dbReference>
<accession>A0A1L7WHX3</accession>
<gene>
    <name evidence="2" type="ORF">PAC_02252</name>
</gene>
<evidence type="ECO:0000256" key="1">
    <source>
        <dbReference type="SAM" id="MobiDB-lite"/>
    </source>
</evidence>
<feature type="compositionally biased region" description="Low complexity" evidence="1">
    <location>
        <begin position="233"/>
        <end position="244"/>
    </location>
</feature>
<evidence type="ECO:0000313" key="3">
    <source>
        <dbReference type="Proteomes" id="UP000184330"/>
    </source>
</evidence>
<dbReference type="Proteomes" id="UP000184330">
    <property type="component" value="Unassembled WGS sequence"/>
</dbReference>
<feature type="compositionally biased region" description="Basic and acidic residues" evidence="1">
    <location>
        <begin position="80"/>
        <end position="115"/>
    </location>
</feature>
<feature type="compositionally biased region" description="Basic and acidic residues" evidence="1">
    <location>
        <begin position="168"/>
        <end position="192"/>
    </location>
</feature>
<feature type="compositionally biased region" description="Basic and acidic residues" evidence="1">
    <location>
        <begin position="256"/>
        <end position="265"/>
    </location>
</feature>
<feature type="compositionally biased region" description="Polar residues" evidence="1">
    <location>
        <begin position="49"/>
        <end position="60"/>
    </location>
</feature>
<organism evidence="2 3">
    <name type="scientific">Phialocephala subalpina</name>
    <dbReference type="NCBI Taxonomy" id="576137"/>
    <lineage>
        <taxon>Eukaryota</taxon>
        <taxon>Fungi</taxon>
        <taxon>Dikarya</taxon>
        <taxon>Ascomycota</taxon>
        <taxon>Pezizomycotina</taxon>
        <taxon>Leotiomycetes</taxon>
        <taxon>Helotiales</taxon>
        <taxon>Mollisiaceae</taxon>
        <taxon>Phialocephala</taxon>
        <taxon>Phialocephala fortinii species complex</taxon>
    </lineage>
</organism>
<dbReference type="AlphaFoldDB" id="A0A1L7WHX3"/>
<protein>
    <submittedName>
        <fullName evidence="2">Uncharacterized protein</fullName>
    </submittedName>
</protein>
<feature type="compositionally biased region" description="Basic and acidic residues" evidence="1">
    <location>
        <begin position="138"/>
        <end position="150"/>
    </location>
</feature>
<name>A0A1L7WHX3_9HELO</name>
<reference evidence="2 3" key="1">
    <citation type="submission" date="2016-03" db="EMBL/GenBank/DDBJ databases">
        <authorList>
            <person name="Ploux O."/>
        </authorList>
    </citation>
    <scope>NUCLEOTIDE SEQUENCE [LARGE SCALE GENOMIC DNA]</scope>
    <source>
        <strain evidence="2 3">UAMH 11012</strain>
    </source>
</reference>
<proteinExistence type="predicted"/>